<dbReference type="PANTHER" id="PTHR30069">
    <property type="entry name" value="TONB-DEPENDENT OUTER MEMBRANE RECEPTOR"/>
    <property type="match status" value="1"/>
</dbReference>
<evidence type="ECO:0000256" key="7">
    <source>
        <dbReference type="SAM" id="SignalP"/>
    </source>
</evidence>
<dbReference type="GO" id="GO:0004180">
    <property type="term" value="F:carboxypeptidase activity"/>
    <property type="evidence" value="ECO:0007669"/>
    <property type="project" value="UniProtKB-KW"/>
</dbReference>
<gene>
    <name evidence="9" type="ORF">BDD14_0107</name>
</gene>
<dbReference type="InterPro" id="IPR057601">
    <property type="entry name" value="Oar-like_b-barrel"/>
</dbReference>
<protein>
    <submittedName>
        <fullName evidence="9">Carboxypeptidase family protein</fullName>
    </submittedName>
</protein>
<dbReference type="Pfam" id="PF13620">
    <property type="entry name" value="CarboxypepD_reg"/>
    <property type="match status" value="1"/>
</dbReference>
<dbReference type="GO" id="GO:0009279">
    <property type="term" value="C:cell outer membrane"/>
    <property type="evidence" value="ECO:0007669"/>
    <property type="project" value="UniProtKB-SubCell"/>
</dbReference>
<dbReference type="SUPFAM" id="SSF49464">
    <property type="entry name" value="Carboxypeptidase regulatory domain-like"/>
    <property type="match status" value="1"/>
</dbReference>
<evidence type="ECO:0000256" key="2">
    <source>
        <dbReference type="ARBA" id="ARBA00022448"/>
    </source>
</evidence>
<keyword evidence="9" id="KW-0645">Protease</keyword>
<dbReference type="Pfam" id="PF25183">
    <property type="entry name" value="OMP_b-brl_4"/>
    <property type="match status" value="1"/>
</dbReference>
<evidence type="ECO:0000313" key="9">
    <source>
        <dbReference type="EMBL" id="RZU38822.1"/>
    </source>
</evidence>
<dbReference type="AlphaFoldDB" id="A0A4Q7YM66"/>
<feature type="signal peptide" evidence="7">
    <location>
        <begin position="1"/>
        <end position="33"/>
    </location>
</feature>
<keyword evidence="5" id="KW-0472">Membrane</keyword>
<keyword evidence="10" id="KW-1185">Reference proteome</keyword>
<comment type="caution">
    <text evidence="9">The sequence shown here is derived from an EMBL/GenBank/DDBJ whole genome shotgun (WGS) entry which is preliminary data.</text>
</comment>
<keyword evidence="7" id="KW-0732">Signal</keyword>
<organism evidence="9 10">
    <name type="scientific">Edaphobacter modestus</name>
    <dbReference type="NCBI Taxonomy" id="388466"/>
    <lineage>
        <taxon>Bacteria</taxon>
        <taxon>Pseudomonadati</taxon>
        <taxon>Acidobacteriota</taxon>
        <taxon>Terriglobia</taxon>
        <taxon>Terriglobales</taxon>
        <taxon>Acidobacteriaceae</taxon>
        <taxon>Edaphobacter</taxon>
    </lineage>
</organism>
<keyword evidence="2" id="KW-0813">Transport</keyword>
<evidence type="ECO:0000256" key="6">
    <source>
        <dbReference type="ARBA" id="ARBA00023237"/>
    </source>
</evidence>
<proteinExistence type="predicted"/>
<comment type="subcellular location">
    <subcellularLocation>
        <location evidence="1">Cell outer membrane</location>
        <topology evidence="1">Multi-pass membrane protein</topology>
    </subcellularLocation>
</comment>
<dbReference type="GO" id="GO:0044718">
    <property type="term" value="P:siderophore transmembrane transport"/>
    <property type="evidence" value="ECO:0007669"/>
    <property type="project" value="TreeGrafter"/>
</dbReference>
<feature type="domain" description="TonB-dependent transporter Oar-like beta-barrel" evidence="8">
    <location>
        <begin position="252"/>
        <end position="1165"/>
    </location>
</feature>
<evidence type="ECO:0000256" key="3">
    <source>
        <dbReference type="ARBA" id="ARBA00022452"/>
    </source>
</evidence>
<evidence type="ECO:0000256" key="1">
    <source>
        <dbReference type="ARBA" id="ARBA00004571"/>
    </source>
</evidence>
<dbReference type="Gene3D" id="2.40.170.20">
    <property type="entry name" value="TonB-dependent receptor, beta-barrel domain"/>
    <property type="match status" value="1"/>
</dbReference>
<keyword evidence="3" id="KW-1134">Transmembrane beta strand</keyword>
<dbReference type="Gene3D" id="2.60.40.1120">
    <property type="entry name" value="Carboxypeptidase-like, regulatory domain"/>
    <property type="match status" value="1"/>
</dbReference>
<evidence type="ECO:0000256" key="4">
    <source>
        <dbReference type="ARBA" id="ARBA00022692"/>
    </source>
</evidence>
<evidence type="ECO:0000259" key="8">
    <source>
        <dbReference type="Pfam" id="PF25183"/>
    </source>
</evidence>
<dbReference type="EMBL" id="SHKW01000001">
    <property type="protein sequence ID" value="RZU38822.1"/>
    <property type="molecule type" value="Genomic_DNA"/>
</dbReference>
<dbReference type="Proteomes" id="UP000292958">
    <property type="component" value="Unassembled WGS sequence"/>
</dbReference>
<keyword evidence="9" id="KW-0121">Carboxypeptidase</keyword>
<dbReference type="GO" id="GO:0015344">
    <property type="term" value="F:siderophore uptake transmembrane transporter activity"/>
    <property type="evidence" value="ECO:0007669"/>
    <property type="project" value="TreeGrafter"/>
</dbReference>
<keyword evidence="4" id="KW-0812">Transmembrane</keyword>
<dbReference type="SUPFAM" id="SSF56935">
    <property type="entry name" value="Porins"/>
    <property type="match status" value="1"/>
</dbReference>
<name>A0A4Q7YM66_9BACT</name>
<accession>A0A4Q7YM66</accession>
<keyword evidence="6" id="KW-0998">Cell outer membrane</keyword>
<feature type="chain" id="PRO_5021015266" evidence="7">
    <location>
        <begin position="34"/>
        <end position="1173"/>
    </location>
</feature>
<dbReference type="RefSeq" id="WP_242617631.1">
    <property type="nucleotide sequence ID" value="NZ_SHKW01000001.1"/>
</dbReference>
<dbReference type="PANTHER" id="PTHR30069:SF46">
    <property type="entry name" value="OAR PROTEIN"/>
    <property type="match status" value="1"/>
</dbReference>
<dbReference type="InterPro" id="IPR036942">
    <property type="entry name" value="Beta-barrel_TonB_sf"/>
</dbReference>
<sequence>MLHYITMRRQKRFFPTALVALCLFAFAALGLHAQSTQGTILGTIKDSSGAAVPDATVDLISVETAVKKTVKTNEAGNFQFLNLTAGQYNVEVTAPGFNVQKITRLRLTARQELRSDVMLAVGNVSQEVSVNAGDAGTIETDTPSIDATLSSTAVRDLPANYRASSSGTSPLSMIQTLPGVQSDGGSTPTYSVQGGLPFQTDVTVDGITTRSATGGNSPIANAFPSGDSIAEMRVDGVMNSAEFGQPGEVTTTTKGGTNTLHGGIFWYHQDSSLNAKDYGALSKAHLVTNDYGASLGGPVVIPHLYNGHDKTFFFGTYEGYRSPRTTSEQYYVPTAAMKKGDFSKVTGLTSLTNPFTGGTYALNAVPINAVAQKFLTFFPDPNIGDTSTYTPGAYNYSTNKDTSLFSNQFDIRGDQYIGQKALVFARFTWKNYNQNTAEPLLVPSSTTTYQDRIFLVAANYNFTPSLINEFRYGFTFDSNGATNPYDGKSFTQNSGLQGLQNLFYNGLPELDFAYLTDLNPDRLSSVTKSRTHVFTDNFTWVKGRHTMKFGVDVRRMQAVTPLGFNGADNYGTFDYSPATFTGNEFADFMIGAPSTTFYDVVQADNDGMTMHYHAFAQDQWRVSDRLTLSYGLRYEYHPAYHDPTGNIGNFDPSIAKSGRVVYPDGFGSLVSQDYLKSFNSCGLGQTSGVAAQNGAPCTPTVSNSQAGLPSGLRTAIKTRFAPRFGFAYRLTDDNRTVIRGGYGLYNITLLGSNFYSLTGTLQANTVQYANTKTANGPSYVWPNIYAGSGTSSASAGYGQAYFGTANDINWKDPYSQQFSLSLDRDLSHGYGLRVSYIGMTTKHLVWAPNLNDLPYSSTTSAANQPLSARPFPNWGIINTRSTGADSNYQSGQVNFNHHTNSGLTFDSTYTLAKNLADNQGPASSSFASESGGSRASYAGDPNVDFGQVYGSRRHRWNTTLLYALPFGRGKQFGGNMNRLMDAAFGGWQISSIFLVQTGPFLSPYFSSGQGDPSGTGSGLTNAANGAALGSRSQKVDRVVGVSAVPANRTAGSWFNKAAFTCPGDPSWVEGTPCHTGRGQPGDPAPIGRFGNFQNGSLVGPGTLNLSGGLSKSFAITERVSLRAEGTFTNVLNHTNLGNPNMDISSSTFGQITSASTADFGSPRTGQVAMRLQF</sequence>
<reference evidence="9 10" key="1">
    <citation type="submission" date="2019-02" db="EMBL/GenBank/DDBJ databases">
        <title>Genomic Encyclopedia of Archaeal and Bacterial Type Strains, Phase II (KMG-II): from individual species to whole genera.</title>
        <authorList>
            <person name="Goeker M."/>
        </authorList>
    </citation>
    <scope>NUCLEOTIDE SEQUENCE [LARGE SCALE GENOMIC DNA]</scope>
    <source>
        <strain evidence="9 10">DSM 18101</strain>
    </source>
</reference>
<dbReference type="InterPro" id="IPR008969">
    <property type="entry name" value="CarboxyPept-like_regulatory"/>
</dbReference>
<evidence type="ECO:0000256" key="5">
    <source>
        <dbReference type="ARBA" id="ARBA00023136"/>
    </source>
</evidence>
<keyword evidence="9" id="KW-0378">Hydrolase</keyword>
<dbReference type="InterPro" id="IPR039426">
    <property type="entry name" value="TonB-dep_rcpt-like"/>
</dbReference>
<evidence type="ECO:0000313" key="10">
    <source>
        <dbReference type="Proteomes" id="UP000292958"/>
    </source>
</evidence>